<name>A0A383W3C0_TETOB</name>
<dbReference type="Proteomes" id="UP000256970">
    <property type="component" value="Unassembled WGS sequence"/>
</dbReference>
<reference evidence="1 2" key="1">
    <citation type="submission" date="2016-10" db="EMBL/GenBank/DDBJ databases">
        <authorList>
            <person name="Cai Z."/>
        </authorList>
    </citation>
    <scope>NUCLEOTIDE SEQUENCE [LARGE SCALE GENOMIC DNA]</scope>
</reference>
<dbReference type="EMBL" id="FNXT01001064">
    <property type="protein sequence ID" value="SZX71639.1"/>
    <property type="molecule type" value="Genomic_DNA"/>
</dbReference>
<keyword evidence="2" id="KW-1185">Reference proteome</keyword>
<evidence type="ECO:0000313" key="2">
    <source>
        <dbReference type="Proteomes" id="UP000256970"/>
    </source>
</evidence>
<gene>
    <name evidence="1" type="ORF">BQ4739_LOCUS11769</name>
</gene>
<accession>A0A383W3C0</accession>
<sequence>MRSLQQCQQNDVLELTFTSSSSSSSSGSSSSSSSVEHVQVMQGWDGSSAVLLRKGQLLRLAAAAGEDAGALQLSALGGFPAADSLTVSSFPQLAGVLPAMHAHAGEVPAGTVTAEVVDSLEHLQQQVAADAAEWRDGNAPGDPVKTQLQQAVFTAGELEAFLQGQRGIALVQLFNGWEPSKGQPIYNPLAIHMLEQALAAPGVAFISSVAPGGVGLTSILYADREPFASWAMHLASFGCQANAVAGSVYYKLLIGQLLGYKLEHVLGYVASSGEPASAQLQQQVAQDIRKLSNVKPQLPWSASDTNIRKHKPAAAAAAAAGAAAAGKGSAGFGGGKGGFARKAAKR</sequence>
<dbReference type="AlphaFoldDB" id="A0A383W3C0"/>
<organism evidence="1 2">
    <name type="scientific">Tetradesmus obliquus</name>
    <name type="common">Green alga</name>
    <name type="synonym">Acutodesmus obliquus</name>
    <dbReference type="NCBI Taxonomy" id="3088"/>
    <lineage>
        <taxon>Eukaryota</taxon>
        <taxon>Viridiplantae</taxon>
        <taxon>Chlorophyta</taxon>
        <taxon>core chlorophytes</taxon>
        <taxon>Chlorophyceae</taxon>
        <taxon>CS clade</taxon>
        <taxon>Sphaeropleales</taxon>
        <taxon>Scenedesmaceae</taxon>
        <taxon>Tetradesmus</taxon>
    </lineage>
</organism>
<proteinExistence type="predicted"/>
<protein>
    <submittedName>
        <fullName evidence="1">Uncharacterized protein</fullName>
    </submittedName>
</protein>
<evidence type="ECO:0000313" key="1">
    <source>
        <dbReference type="EMBL" id="SZX71639.1"/>
    </source>
</evidence>